<evidence type="ECO:0000256" key="3">
    <source>
        <dbReference type="SAM" id="MobiDB-lite"/>
    </source>
</evidence>
<dbReference type="GO" id="GO:0004222">
    <property type="term" value="F:metalloendopeptidase activity"/>
    <property type="evidence" value="ECO:0007669"/>
    <property type="project" value="InterPro"/>
</dbReference>
<accession>A0A3N2D2A8</accession>
<dbReference type="GO" id="GO:0046872">
    <property type="term" value="F:metal ion binding"/>
    <property type="evidence" value="ECO:0007669"/>
    <property type="project" value="InterPro"/>
</dbReference>
<feature type="region of interest" description="Disordered" evidence="3">
    <location>
        <begin position="229"/>
        <end position="250"/>
    </location>
</feature>
<evidence type="ECO:0000256" key="1">
    <source>
        <dbReference type="ARBA" id="ARBA00007261"/>
    </source>
</evidence>
<evidence type="ECO:0000313" key="7">
    <source>
        <dbReference type="Proteomes" id="UP000275356"/>
    </source>
</evidence>
<feature type="domain" description="Peptidase M16 C-terminal" evidence="5">
    <location>
        <begin position="185"/>
        <end position="365"/>
    </location>
</feature>
<dbReference type="Pfam" id="PF00675">
    <property type="entry name" value="Peptidase_M16"/>
    <property type="match status" value="1"/>
</dbReference>
<organism evidence="6 7">
    <name type="scientific">Salana multivorans</name>
    <dbReference type="NCBI Taxonomy" id="120377"/>
    <lineage>
        <taxon>Bacteria</taxon>
        <taxon>Bacillati</taxon>
        <taxon>Actinomycetota</taxon>
        <taxon>Actinomycetes</taxon>
        <taxon>Micrococcales</taxon>
        <taxon>Beutenbergiaceae</taxon>
        <taxon>Salana</taxon>
    </lineage>
</organism>
<gene>
    <name evidence="6" type="ORF">EDD28_3325</name>
</gene>
<evidence type="ECO:0000259" key="5">
    <source>
        <dbReference type="Pfam" id="PF05193"/>
    </source>
</evidence>
<dbReference type="InterPro" id="IPR011249">
    <property type="entry name" value="Metalloenz_LuxS/M16"/>
</dbReference>
<reference evidence="6 7" key="1">
    <citation type="submission" date="2018-11" db="EMBL/GenBank/DDBJ databases">
        <title>Sequencing the genomes of 1000 actinobacteria strains.</title>
        <authorList>
            <person name="Klenk H.-P."/>
        </authorList>
    </citation>
    <scope>NUCLEOTIDE SEQUENCE [LARGE SCALE GENOMIC DNA]</scope>
    <source>
        <strain evidence="6 7">DSM 13521</strain>
    </source>
</reference>
<feature type="domain" description="Peptidase M16 N-terminal" evidence="4">
    <location>
        <begin position="30"/>
        <end position="177"/>
    </location>
</feature>
<dbReference type="PANTHER" id="PTHR11851:SF49">
    <property type="entry name" value="MITOCHONDRIAL-PROCESSING PEPTIDASE SUBUNIT ALPHA"/>
    <property type="match status" value="1"/>
</dbReference>
<dbReference type="EMBL" id="RKHQ01000002">
    <property type="protein sequence ID" value="ROR93897.1"/>
    <property type="molecule type" value="Genomic_DNA"/>
</dbReference>
<dbReference type="Pfam" id="PF05193">
    <property type="entry name" value="Peptidase_M16_C"/>
    <property type="match status" value="1"/>
</dbReference>
<dbReference type="PROSITE" id="PS00143">
    <property type="entry name" value="INSULINASE"/>
    <property type="match status" value="1"/>
</dbReference>
<dbReference type="PANTHER" id="PTHR11851">
    <property type="entry name" value="METALLOPROTEASE"/>
    <property type="match status" value="1"/>
</dbReference>
<dbReference type="Gene3D" id="3.30.830.10">
    <property type="entry name" value="Metalloenzyme, LuxS/M16 peptidase-like"/>
    <property type="match status" value="2"/>
</dbReference>
<keyword evidence="7" id="KW-1185">Reference proteome</keyword>
<dbReference type="InterPro" id="IPR007863">
    <property type="entry name" value="Peptidase_M16_C"/>
</dbReference>
<dbReference type="AlphaFoldDB" id="A0A3N2D2A8"/>
<dbReference type="InterPro" id="IPR011765">
    <property type="entry name" value="Pept_M16_N"/>
</dbReference>
<dbReference type="GO" id="GO:0006508">
    <property type="term" value="P:proteolysis"/>
    <property type="evidence" value="ECO:0007669"/>
    <property type="project" value="InterPro"/>
</dbReference>
<evidence type="ECO:0000259" key="4">
    <source>
        <dbReference type="Pfam" id="PF00675"/>
    </source>
</evidence>
<sequence length="444" mass="46873">MPDTFGDEGLELVREDGTRVRRTVLPGGLRVLTEQVPATRSVSVAATVGVGSRDEHDGHHGSTHFLEHLLFKGTRRRSALDIASAFDEVGGEANAATGKESTTYYARVLGGDLPMASEVLLDMVTSAVVLPEDVELERGVILEELAMADDDPGDVADEAFASAVLGATDLGRPIGGTPDTIRAVPRDAIWEHYRGAYRPAELVVTAAGAVDHDELCELVTRAVTEGGWPLADDARPAPRRSGDPLATTPGTAVTLERPTEQSTLILGGRGLEACDPDRFTLAVLNAVLGGGMSSRLFQEVREKRGLAYSVYSFAVGHTDAGLFGLAAGCAPEHVRQVAGLMAAEWTTIAQDGITERELTRAVGQLSGSLVLGLDDVGARSSRLTRAELVFGELWSVDDSLDALRAVTADAVQRLAGELLAQPRSLVVVGPERGDLAGELLSELV</sequence>
<evidence type="ECO:0000256" key="2">
    <source>
        <dbReference type="RuleBase" id="RU004447"/>
    </source>
</evidence>
<dbReference type="InterPro" id="IPR050361">
    <property type="entry name" value="MPP/UQCRC_Complex"/>
</dbReference>
<protein>
    <submittedName>
        <fullName evidence="6">Putative Zn-dependent peptidase</fullName>
    </submittedName>
</protein>
<dbReference type="SUPFAM" id="SSF63411">
    <property type="entry name" value="LuxS/MPP-like metallohydrolase"/>
    <property type="match status" value="2"/>
</dbReference>
<feature type="compositionally biased region" description="Basic and acidic residues" evidence="3">
    <location>
        <begin position="232"/>
        <end position="242"/>
    </location>
</feature>
<comment type="similarity">
    <text evidence="1 2">Belongs to the peptidase M16 family.</text>
</comment>
<dbReference type="InterPro" id="IPR001431">
    <property type="entry name" value="Pept_M16_Zn_BS"/>
</dbReference>
<evidence type="ECO:0000313" key="6">
    <source>
        <dbReference type="EMBL" id="ROR93897.1"/>
    </source>
</evidence>
<name>A0A3N2D2A8_9MICO</name>
<comment type="caution">
    <text evidence="6">The sequence shown here is derived from an EMBL/GenBank/DDBJ whole genome shotgun (WGS) entry which is preliminary data.</text>
</comment>
<dbReference type="OrthoDB" id="9811314at2"/>
<proteinExistence type="inferred from homology"/>
<dbReference type="RefSeq" id="WP_123740775.1">
    <property type="nucleotide sequence ID" value="NZ_CALFQU010000008.1"/>
</dbReference>
<dbReference type="Proteomes" id="UP000275356">
    <property type="component" value="Unassembled WGS sequence"/>
</dbReference>